<protein>
    <recommendedName>
        <fullName evidence="5">Extracellular serine-rich protein</fullName>
    </recommendedName>
</protein>
<dbReference type="PANTHER" id="PTHR34883:SF19">
    <property type="entry name" value="EXTRACELLULAR SERINE-RICH PROTEIN"/>
    <property type="match status" value="1"/>
</dbReference>
<gene>
    <name evidence="3" type="ORF">N0V87_004662</name>
</gene>
<evidence type="ECO:0000256" key="2">
    <source>
        <dbReference type="SAM" id="Phobius"/>
    </source>
</evidence>
<dbReference type="Proteomes" id="UP001140562">
    <property type="component" value="Unassembled WGS sequence"/>
</dbReference>
<dbReference type="InterPro" id="IPR052953">
    <property type="entry name" value="Ser-rich/MCO-related"/>
</dbReference>
<dbReference type="Gene3D" id="2.60.40.420">
    <property type="entry name" value="Cupredoxins - blue copper proteins"/>
    <property type="match status" value="1"/>
</dbReference>
<accession>A0A9W9C0A8</accession>
<dbReference type="EMBL" id="JAPEUV010000038">
    <property type="protein sequence ID" value="KAJ4337515.1"/>
    <property type="molecule type" value="Genomic_DNA"/>
</dbReference>
<dbReference type="OrthoDB" id="2331100at2759"/>
<evidence type="ECO:0008006" key="5">
    <source>
        <dbReference type="Google" id="ProtNLM"/>
    </source>
</evidence>
<dbReference type="InterPro" id="IPR008972">
    <property type="entry name" value="Cupredoxin"/>
</dbReference>
<reference evidence="3" key="1">
    <citation type="submission" date="2022-10" db="EMBL/GenBank/DDBJ databases">
        <title>Tapping the CABI collections for fungal endophytes: first genome assemblies for Collariella, Neodidymelliopsis, Ascochyta clinopodiicola, Didymella pomorum, Didymosphaeria variabile, Neocosmospora piperis and Neocucurbitaria cava.</title>
        <authorList>
            <person name="Hill R."/>
        </authorList>
    </citation>
    <scope>NUCLEOTIDE SEQUENCE</scope>
    <source>
        <strain evidence="3">IMI 360193</strain>
    </source>
</reference>
<comment type="caution">
    <text evidence="3">The sequence shown here is derived from an EMBL/GenBank/DDBJ whole genome shotgun (WGS) entry which is preliminary data.</text>
</comment>
<evidence type="ECO:0000313" key="3">
    <source>
        <dbReference type="EMBL" id="KAJ4337515.1"/>
    </source>
</evidence>
<feature type="compositionally biased region" description="Low complexity" evidence="1">
    <location>
        <begin position="139"/>
        <end position="155"/>
    </location>
</feature>
<dbReference type="PANTHER" id="PTHR34883">
    <property type="entry name" value="SERINE-RICH PROTEIN, PUTATIVE-RELATED-RELATED"/>
    <property type="match status" value="1"/>
</dbReference>
<organism evidence="3 4">
    <name type="scientific">Didymella glomerata</name>
    <dbReference type="NCBI Taxonomy" id="749621"/>
    <lineage>
        <taxon>Eukaryota</taxon>
        <taxon>Fungi</taxon>
        <taxon>Dikarya</taxon>
        <taxon>Ascomycota</taxon>
        <taxon>Pezizomycotina</taxon>
        <taxon>Dothideomycetes</taxon>
        <taxon>Pleosporomycetidae</taxon>
        <taxon>Pleosporales</taxon>
        <taxon>Pleosporineae</taxon>
        <taxon>Didymellaceae</taxon>
        <taxon>Didymella</taxon>
    </lineage>
</organism>
<name>A0A9W9C0A8_9PLEO</name>
<evidence type="ECO:0000256" key="1">
    <source>
        <dbReference type="SAM" id="MobiDB-lite"/>
    </source>
</evidence>
<keyword evidence="2" id="KW-0812">Transmembrane</keyword>
<dbReference type="SUPFAM" id="SSF49503">
    <property type="entry name" value="Cupredoxins"/>
    <property type="match status" value="1"/>
</dbReference>
<evidence type="ECO:0000313" key="4">
    <source>
        <dbReference type="Proteomes" id="UP001140562"/>
    </source>
</evidence>
<keyword evidence="2" id="KW-1133">Transmembrane helix</keyword>
<sequence length="359" mass="38667">MRPETTEAAVGDFIEFDFYPLNHSVVRAEYGFPCIPYEMNGSDKTGFFSGFNSVDKVLDKPPNYTIRVNDTEPIFFYCSAPGSCITYGMVGGINLNSSMSIDKQRTLAMDSSYMLQPGEPFPAESPLPSGNPEASVLPSSSSTSTPASSASHSSGGLSTGAIAGISVAAVLALLGVALLFFYCGRNKSLREAVERRNGTVRRTSTSPNQMLEYKQPTVHIQSHHHSQAGFTFPPHPAVHPASHPGSPDPAVYGHGHQQSMSGGYFPASQRYEAHKYTSPTAPHPYHVVSPGSPPPGSMGLNRHPFMQQTPHDPRGGTPAPGYYETFQPNGQVQERAVEMEAITAVNQTEGGDLRRASKF</sequence>
<feature type="region of interest" description="Disordered" evidence="1">
    <location>
        <begin position="119"/>
        <end position="155"/>
    </location>
</feature>
<dbReference type="AlphaFoldDB" id="A0A9W9C0A8"/>
<keyword evidence="2" id="KW-0472">Membrane</keyword>
<feature type="region of interest" description="Disordered" evidence="1">
    <location>
        <begin position="232"/>
        <end position="258"/>
    </location>
</feature>
<feature type="transmembrane region" description="Helical" evidence="2">
    <location>
        <begin position="161"/>
        <end position="182"/>
    </location>
</feature>
<proteinExistence type="predicted"/>
<keyword evidence="4" id="KW-1185">Reference proteome</keyword>